<sequence>MQTRKTRHQFYLSDHLSVRLDAMAAKPGVSKTTILSEALGAWFQRAEDERAGAQFGKALSRQVRAVERLEQRLDYLTEVLGLFVRHQLTLTAHHPAFDAETQRLGQRRYDQFVRTAGGLAARKARPKASATLSDSQENEP</sequence>
<evidence type="ECO:0000256" key="1">
    <source>
        <dbReference type="SAM" id="MobiDB-lite"/>
    </source>
</evidence>
<accession>A0ABU1MJG8</accession>
<proteinExistence type="predicted"/>
<dbReference type="EMBL" id="JAVDRD010000002">
    <property type="protein sequence ID" value="MDR6510473.1"/>
    <property type="molecule type" value="Genomic_DNA"/>
</dbReference>
<evidence type="ECO:0000313" key="3">
    <source>
        <dbReference type="Proteomes" id="UP001184150"/>
    </source>
</evidence>
<gene>
    <name evidence="2" type="ORF">J2792_001333</name>
</gene>
<comment type="caution">
    <text evidence="2">The sequence shown here is derived from an EMBL/GenBank/DDBJ whole genome shotgun (WGS) entry which is preliminary data.</text>
</comment>
<protein>
    <submittedName>
        <fullName evidence="2">DNA-binding protein</fullName>
    </submittedName>
</protein>
<keyword evidence="3" id="KW-1185">Reference proteome</keyword>
<feature type="compositionally biased region" description="Polar residues" evidence="1">
    <location>
        <begin position="130"/>
        <end position="140"/>
    </location>
</feature>
<dbReference type="GO" id="GO:0003677">
    <property type="term" value="F:DNA binding"/>
    <property type="evidence" value="ECO:0007669"/>
    <property type="project" value="UniProtKB-KW"/>
</dbReference>
<evidence type="ECO:0000313" key="2">
    <source>
        <dbReference type="EMBL" id="MDR6510473.1"/>
    </source>
</evidence>
<reference evidence="2 3" key="1">
    <citation type="submission" date="2023-07" db="EMBL/GenBank/DDBJ databases">
        <title>Sorghum-associated microbial communities from plants grown in Nebraska, USA.</title>
        <authorList>
            <person name="Schachtman D."/>
        </authorList>
    </citation>
    <scope>NUCLEOTIDE SEQUENCE [LARGE SCALE GENOMIC DNA]</scope>
    <source>
        <strain evidence="2 3">DS1027</strain>
    </source>
</reference>
<dbReference type="RefSeq" id="WP_309804721.1">
    <property type="nucleotide sequence ID" value="NZ_JAVDRD010000002.1"/>
</dbReference>
<keyword evidence="2" id="KW-0238">DNA-binding</keyword>
<feature type="region of interest" description="Disordered" evidence="1">
    <location>
        <begin position="120"/>
        <end position="140"/>
    </location>
</feature>
<organism evidence="2 3">
    <name type="scientific">Novosphingobium capsulatum</name>
    <dbReference type="NCBI Taxonomy" id="13688"/>
    <lineage>
        <taxon>Bacteria</taxon>
        <taxon>Pseudomonadati</taxon>
        <taxon>Pseudomonadota</taxon>
        <taxon>Alphaproteobacteria</taxon>
        <taxon>Sphingomonadales</taxon>
        <taxon>Sphingomonadaceae</taxon>
        <taxon>Novosphingobium</taxon>
    </lineage>
</organism>
<dbReference type="Proteomes" id="UP001184150">
    <property type="component" value="Unassembled WGS sequence"/>
</dbReference>
<name>A0ABU1MJG8_9SPHN</name>